<evidence type="ECO:0008006" key="4">
    <source>
        <dbReference type="Google" id="ProtNLM"/>
    </source>
</evidence>
<dbReference type="Proteomes" id="UP000251314">
    <property type="component" value="Unassembled WGS sequence"/>
</dbReference>
<dbReference type="AlphaFoldDB" id="A0A329SFJ8"/>
<organism evidence="2 3">
    <name type="scientific">Phytophthora cactorum</name>
    <dbReference type="NCBI Taxonomy" id="29920"/>
    <lineage>
        <taxon>Eukaryota</taxon>
        <taxon>Sar</taxon>
        <taxon>Stramenopiles</taxon>
        <taxon>Oomycota</taxon>
        <taxon>Peronosporomycetes</taxon>
        <taxon>Peronosporales</taxon>
        <taxon>Peronosporaceae</taxon>
        <taxon>Phytophthora</taxon>
    </lineage>
</organism>
<comment type="caution">
    <text evidence="2">The sequence shown here is derived from an EMBL/GenBank/DDBJ whole genome shotgun (WGS) entry which is preliminary data.</text>
</comment>
<dbReference type="VEuPathDB" id="FungiDB:PC110_g8216"/>
<dbReference type="EMBL" id="RCMG01000112">
    <property type="protein sequence ID" value="KAG2863094.1"/>
    <property type="molecule type" value="Genomic_DNA"/>
</dbReference>
<dbReference type="InterPro" id="IPR016024">
    <property type="entry name" value="ARM-type_fold"/>
</dbReference>
<dbReference type="OrthoDB" id="142652at2759"/>
<evidence type="ECO:0000313" key="1">
    <source>
        <dbReference type="EMBL" id="KAG2863094.1"/>
    </source>
</evidence>
<proteinExistence type="predicted"/>
<dbReference type="SUPFAM" id="SSF48371">
    <property type="entry name" value="ARM repeat"/>
    <property type="match status" value="1"/>
</dbReference>
<protein>
    <recommendedName>
        <fullName evidence="4">Armadillo-type fold</fullName>
    </recommendedName>
</protein>
<keyword evidence="3" id="KW-1185">Reference proteome</keyword>
<sequence length="197" mass="21359">MSTASATSTDTVIFEDAAESEVAEDVGEPPTLPSLAHAFFLSHAFTNAETVGGLPFKRSDQCVKSLMHPFGQDKHLLRNITAQLKPGRMVAFVADAGAAKRERKVILCAVGLIAMRGVQTIARTGSSDPECSRYASMMLTNVSAHRQNHLVVVERHALRPLRALCLTPNLECQRSAALALYNVSCAQANQLKLSRRD</sequence>
<reference evidence="1" key="2">
    <citation type="submission" date="2018-10" db="EMBL/GenBank/DDBJ databases">
        <title>Effector identification in a new, highly contiguous assembly of the strawberry crown rot pathogen Phytophthora cactorum.</title>
        <authorList>
            <person name="Armitage A.D."/>
            <person name="Nellist C.F."/>
            <person name="Bates H."/>
            <person name="Vickerstaff R.J."/>
            <person name="Harrison R.J."/>
        </authorList>
    </citation>
    <scope>NUCLEOTIDE SEQUENCE</scope>
    <source>
        <strain evidence="1">15-7</strain>
    </source>
</reference>
<reference evidence="2 3" key="1">
    <citation type="submission" date="2018-01" db="EMBL/GenBank/DDBJ databases">
        <title>Draft genome of the strawberry crown rot pathogen Phytophthora cactorum.</title>
        <authorList>
            <person name="Armitage A.D."/>
            <person name="Lysoe E."/>
            <person name="Nellist C.F."/>
            <person name="Harrison R.J."/>
            <person name="Brurberg M.B."/>
        </authorList>
    </citation>
    <scope>NUCLEOTIDE SEQUENCE [LARGE SCALE GENOMIC DNA]</scope>
    <source>
        <strain evidence="2 3">10300</strain>
    </source>
</reference>
<dbReference type="InterPro" id="IPR011989">
    <property type="entry name" value="ARM-like"/>
</dbReference>
<accession>A0A329SFJ8</accession>
<dbReference type="Gene3D" id="1.25.10.10">
    <property type="entry name" value="Leucine-rich Repeat Variant"/>
    <property type="match status" value="1"/>
</dbReference>
<dbReference type="Proteomes" id="UP000735874">
    <property type="component" value="Unassembled WGS sequence"/>
</dbReference>
<gene>
    <name evidence="2" type="ORF">PC110_g8216</name>
    <name evidence="1" type="ORF">PC113_g5715</name>
</gene>
<dbReference type="EMBL" id="MJFZ01000167">
    <property type="protein sequence ID" value="RAW35469.1"/>
    <property type="molecule type" value="Genomic_DNA"/>
</dbReference>
<evidence type="ECO:0000313" key="3">
    <source>
        <dbReference type="Proteomes" id="UP000251314"/>
    </source>
</evidence>
<evidence type="ECO:0000313" key="2">
    <source>
        <dbReference type="EMBL" id="RAW35469.1"/>
    </source>
</evidence>
<name>A0A329SFJ8_9STRA</name>